<dbReference type="CTD" id="6757401"/>
<evidence type="ECO:0000313" key="13">
    <source>
        <dbReference type="EMBL" id="EDV21313.1"/>
    </source>
</evidence>
<dbReference type="FunFam" id="3.40.50.300:FF:000481">
    <property type="entry name" value="Structural maintenance of chromosomes 4"/>
    <property type="match status" value="1"/>
</dbReference>
<evidence type="ECO:0000256" key="9">
    <source>
        <dbReference type="ARBA" id="ARBA00023067"/>
    </source>
</evidence>
<dbReference type="InterPro" id="IPR003395">
    <property type="entry name" value="RecF/RecN/SMC_N"/>
</dbReference>
<evidence type="ECO:0000256" key="3">
    <source>
        <dbReference type="ARBA" id="ARBA00018693"/>
    </source>
</evidence>
<evidence type="ECO:0000313" key="14">
    <source>
        <dbReference type="Proteomes" id="UP000009022"/>
    </source>
</evidence>
<comment type="similarity">
    <text evidence="2">Belongs to the SMC family. SMC4 subfamily.</text>
</comment>
<keyword evidence="14" id="KW-1185">Reference proteome</keyword>
<dbReference type="GO" id="GO:0005634">
    <property type="term" value="C:nucleus"/>
    <property type="evidence" value="ECO:0007669"/>
    <property type="project" value="UniProtKB-SubCell"/>
</dbReference>
<comment type="subcellular location">
    <subcellularLocation>
        <location evidence="1">Nucleus</location>
    </subcellularLocation>
</comment>
<keyword evidence="5" id="KW-0547">Nucleotide-binding</keyword>
<dbReference type="Gene3D" id="3.40.50.300">
    <property type="entry name" value="P-loop containing nucleotide triphosphate hydrolases"/>
    <property type="match status" value="1"/>
</dbReference>
<dbReference type="GO" id="GO:0030261">
    <property type="term" value="P:chromosome condensation"/>
    <property type="evidence" value="ECO:0007669"/>
    <property type="project" value="UniProtKB-KW"/>
</dbReference>
<keyword evidence="10" id="KW-0539">Nucleus</keyword>
<keyword evidence="11" id="KW-0131">Cell cycle</keyword>
<keyword evidence="7" id="KW-0067">ATP-binding</keyword>
<keyword evidence="9" id="KW-0226">DNA condensation</keyword>
<evidence type="ECO:0000256" key="7">
    <source>
        <dbReference type="ARBA" id="ARBA00022840"/>
    </source>
</evidence>
<dbReference type="OMA" id="MEMHISL"/>
<evidence type="ECO:0000256" key="1">
    <source>
        <dbReference type="ARBA" id="ARBA00004123"/>
    </source>
</evidence>
<dbReference type="OrthoDB" id="5976035at2759"/>
<sequence>MKPNMAAITEYFRKEEVYLTRVSELDEITEQRNERRRELDQLKKERLDMFMHGFEIISSKLKEMYQMLTLGGDADLELVDSLDPFSEGIAFSVRPPKKSWKNISNLSGGEKTLSSLALVFALHHFKPSPLYVMDEIDAALDFKNVSIVANYIKERTKNAQFIIISLRNNMFELADRLIGIYKTDNATKTVVIDPRKIAAA</sequence>
<evidence type="ECO:0000256" key="6">
    <source>
        <dbReference type="ARBA" id="ARBA00022776"/>
    </source>
</evidence>
<dbReference type="HOGENOM" id="CLU_057899_0_0_1"/>
<dbReference type="InterPro" id="IPR027417">
    <property type="entry name" value="P-loop_NTPase"/>
</dbReference>
<dbReference type="GO" id="GO:0051301">
    <property type="term" value="P:cell division"/>
    <property type="evidence" value="ECO:0007669"/>
    <property type="project" value="UniProtKB-KW"/>
</dbReference>
<dbReference type="STRING" id="10228.B3S7L9"/>
<gene>
    <name evidence="13" type="ORF">TRIADDRAFT_50834</name>
</gene>
<evidence type="ECO:0000256" key="8">
    <source>
        <dbReference type="ARBA" id="ARBA00023054"/>
    </source>
</evidence>
<dbReference type="GO" id="GO:0005524">
    <property type="term" value="F:ATP binding"/>
    <property type="evidence" value="ECO:0007669"/>
    <property type="project" value="UniProtKB-KW"/>
</dbReference>
<dbReference type="PANTHER" id="PTHR18937">
    <property type="entry name" value="STRUCTURAL MAINTENANCE OF CHROMOSOMES SMC FAMILY MEMBER"/>
    <property type="match status" value="1"/>
</dbReference>
<protein>
    <recommendedName>
        <fullName evidence="3">Structural maintenance of chromosomes protein 4</fullName>
    </recommendedName>
</protein>
<dbReference type="eggNOG" id="KOG0996">
    <property type="taxonomic scope" value="Eukaryota"/>
</dbReference>
<evidence type="ECO:0000259" key="12">
    <source>
        <dbReference type="Pfam" id="PF02463"/>
    </source>
</evidence>
<dbReference type="PhylomeDB" id="B3S7L9"/>
<keyword evidence="6" id="KW-0498">Mitosis</keyword>
<dbReference type="AlphaFoldDB" id="B3S7L9"/>
<dbReference type="PANTHER" id="PTHR18937:SF172">
    <property type="entry name" value="STRUCTURAL MAINTENANCE OF CHROMOSOMES PROTEIN"/>
    <property type="match status" value="1"/>
</dbReference>
<dbReference type="Proteomes" id="UP000009022">
    <property type="component" value="Unassembled WGS sequence"/>
</dbReference>
<evidence type="ECO:0000256" key="4">
    <source>
        <dbReference type="ARBA" id="ARBA00022618"/>
    </source>
</evidence>
<proteinExistence type="inferred from homology"/>
<dbReference type="EMBL" id="DS985254">
    <property type="protein sequence ID" value="EDV21313.1"/>
    <property type="molecule type" value="Genomic_DNA"/>
</dbReference>
<dbReference type="RefSeq" id="XP_002116280.1">
    <property type="nucleotide sequence ID" value="XM_002116244.1"/>
</dbReference>
<dbReference type="GeneID" id="6757401"/>
<evidence type="ECO:0000256" key="11">
    <source>
        <dbReference type="ARBA" id="ARBA00023306"/>
    </source>
</evidence>
<accession>B3S7L9</accession>
<dbReference type="InParanoid" id="B3S7L9"/>
<organism evidence="13 14">
    <name type="scientific">Trichoplax adhaerens</name>
    <name type="common">Trichoplax reptans</name>
    <dbReference type="NCBI Taxonomy" id="10228"/>
    <lineage>
        <taxon>Eukaryota</taxon>
        <taxon>Metazoa</taxon>
        <taxon>Placozoa</taxon>
        <taxon>Uniplacotomia</taxon>
        <taxon>Trichoplacea</taxon>
        <taxon>Trichoplacidae</taxon>
        <taxon>Trichoplax</taxon>
    </lineage>
</organism>
<keyword evidence="8" id="KW-0175">Coiled coil</keyword>
<evidence type="ECO:0000256" key="10">
    <source>
        <dbReference type="ARBA" id="ARBA00023242"/>
    </source>
</evidence>
<dbReference type="Pfam" id="PF02463">
    <property type="entry name" value="SMC_N"/>
    <property type="match status" value="1"/>
</dbReference>
<evidence type="ECO:0000256" key="5">
    <source>
        <dbReference type="ARBA" id="ARBA00022741"/>
    </source>
</evidence>
<reference evidence="13 14" key="1">
    <citation type="journal article" date="2008" name="Nature">
        <title>The Trichoplax genome and the nature of placozoans.</title>
        <authorList>
            <person name="Srivastava M."/>
            <person name="Begovic E."/>
            <person name="Chapman J."/>
            <person name="Putnam N.H."/>
            <person name="Hellsten U."/>
            <person name="Kawashima T."/>
            <person name="Kuo A."/>
            <person name="Mitros T."/>
            <person name="Salamov A."/>
            <person name="Carpenter M.L."/>
            <person name="Signorovitch A.Y."/>
            <person name="Moreno M.A."/>
            <person name="Kamm K."/>
            <person name="Grimwood J."/>
            <person name="Schmutz J."/>
            <person name="Shapiro H."/>
            <person name="Grigoriev I.V."/>
            <person name="Buss L.W."/>
            <person name="Schierwater B."/>
            <person name="Dellaporta S.L."/>
            <person name="Rokhsar D.S."/>
        </authorList>
    </citation>
    <scope>NUCLEOTIDE SEQUENCE [LARGE SCALE GENOMIC DNA]</scope>
    <source>
        <strain evidence="13 14">Grell-BS-1999</strain>
    </source>
</reference>
<dbReference type="KEGG" id="tad:TRIADDRAFT_50834"/>
<name>B3S7L9_TRIAD</name>
<keyword evidence="4" id="KW-0132">Cell division</keyword>
<evidence type="ECO:0000256" key="2">
    <source>
        <dbReference type="ARBA" id="ARBA00006005"/>
    </source>
</evidence>
<dbReference type="SUPFAM" id="SSF52540">
    <property type="entry name" value="P-loop containing nucleoside triphosphate hydrolases"/>
    <property type="match status" value="1"/>
</dbReference>
<feature type="domain" description="RecF/RecN/SMC N-terminal" evidence="12">
    <location>
        <begin position="42"/>
        <end position="188"/>
    </location>
</feature>